<proteinExistence type="predicted"/>
<sequence length="107" mass="11938">MHLRVSSGKKDLEFIRQPADKDGKSVTDYCARRPVRKRWLEAAALAGDDSTPCQLLLPSLSAAWQSALPCPSCLRSFPHSLQTAEMMRYCRKSPGWELAAFSLTVNL</sequence>
<protein>
    <submittedName>
        <fullName evidence="1">Uncharacterized protein</fullName>
    </submittedName>
</protein>
<dbReference type="AlphaFoldDB" id="A0A556V5J5"/>
<comment type="caution">
    <text evidence="1">The sequence shown here is derived from an EMBL/GenBank/DDBJ whole genome shotgun (WGS) entry which is preliminary data.</text>
</comment>
<evidence type="ECO:0000313" key="1">
    <source>
        <dbReference type="EMBL" id="TSV68145.1"/>
    </source>
</evidence>
<organism evidence="1 2">
    <name type="scientific">Bagarius yarrelli</name>
    <name type="common">Goonch</name>
    <name type="synonym">Bagrus yarrelli</name>
    <dbReference type="NCBI Taxonomy" id="175774"/>
    <lineage>
        <taxon>Eukaryota</taxon>
        <taxon>Metazoa</taxon>
        <taxon>Chordata</taxon>
        <taxon>Craniata</taxon>
        <taxon>Vertebrata</taxon>
        <taxon>Euteleostomi</taxon>
        <taxon>Actinopterygii</taxon>
        <taxon>Neopterygii</taxon>
        <taxon>Teleostei</taxon>
        <taxon>Ostariophysi</taxon>
        <taxon>Siluriformes</taxon>
        <taxon>Sisoridae</taxon>
        <taxon>Sisorinae</taxon>
        <taxon>Bagarius</taxon>
    </lineage>
</organism>
<accession>A0A556V5J5</accession>
<name>A0A556V5J5_BAGYA</name>
<dbReference type="OrthoDB" id="10524150at2759"/>
<dbReference type="EMBL" id="VCAZ01000127">
    <property type="protein sequence ID" value="TSV68145.1"/>
    <property type="molecule type" value="Genomic_DNA"/>
</dbReference>
<evidence type="ECO:0000313" key="2">
    <source>
        <dbReference type="Proteomes" id="UP000319801"/>
    </source>
</evidence>
<keyword evidence="2" id="KW-1185">Reference proteome</keyword>
<gene>
    <name evidence="1" type="ORF">Baya_13422</name>
</gene>
<reference evidence="1 2" key="1">
    <citation type="journal article" date="2019" name="Genome Biol. Evol.">
        <title>Whole-Genome Sequencing of the Giant Devil Catfish, Bagarius yarrelli.</title>
        <authorList>
            <person name="Jiang W."/>
            <person name="Lv Y."/>
            <person name="Cheng L."/>
            <person name="Yang K."/>
            <person name="Chao B."/>
            <person name="Wang X."/>
            <person name="Li Y."/>
            <person name="Pan X."/>
            <person name="You X."/>
            <person name="Zhang Y."/>
            <person name="Yang J."/>
            <person name="Li J."/>
            <person name="Zhang X."/>
            <person name="Liu S."/>
            <person name="Sun C."/>
            <person name="Yang J."/>
            <person name="Shi Q."/>
        </authorList>
    </citation>
    <scope>NUCLEOTIDE SEQUENCE [LARGE SCALE GENOMIC DNA]</scope>
    <source>
        <strain evidence="1">JWS20170419001</strain>
        <tissue evidence="1">Muscle</tissue>
    </source>
</reference>
<dbReference type="Proteomes" id="UP000319801">
    <property type="component" value="Unassembled WGS sequence"/>
</dbReference>